<dbReference type="RefSeq" id="WP_187819909.1">
    <property type="nucleotide sequence ID" value="NZ_JACTVJ010000045.1"/>
</dbReference>
<evidence type="ECO:0000313" key="1">
    <source>
        <dbReference type="EMBL" id="MBC9719505.1"/>
    </source>
</evidence>
<organism evidence="1 2">
    <name type="scientific">Streptomyces polyasparticus</name>
    <dbReference type="NCBI Taxonomy" id="2767826"/>
    <lineage>
        <taxon>Bacteria</taxon>
        <taxon>Bacillati</taxon>
        <taxon>Actinomycetota</taxon>
        <taxon>Actinomycetes</taxon>
        <taxon>Kitasatosporales</taxon>
        <taxon>Streptomycetaceae</taxon>
        <taxon>Streptomyces</taxon>
    </lineage>
</organism>
<accession>A0ABR7SVI5</accession>
<evidence type="ECO:0000313" key="2">
    <source>
        <dbReference type="Proteomes" id="UP000642284"/>
    </source>
</evidence>
<keyword evidence="2" id="KW-1185">Reference proteome</keyword>
<dbReference type="Proteomes" id="UP000642284">
    <property type="component" value="Unassembled WGS sequence"/>
</dbReference>
<name>A0ABR7SVI5_9ACTN</name>
<dbReference type="EMBL" id="JACTVJ010000045">
    <property type="protein sequence ID" value="MBC9719505.1"/>
    <property type="molecule type" value="Genomic_DNA"/>
</dbReference>
<reference evidence="1 2" key="1">
    <citation type="submission" date="2020-08" db="EMBL/GenBank/DDBJ databases">
        <title>Genemic of Streptomyces polyaspartic.</title>
        <authorList>
            <person name="Liu W."/>
        </authorList>
    </citation>
    <scope>NUCLEOTIDE SEQUENCE [LARGE SCALE GENOMIC DNA]</scope>
    <source>
        <strain evidence="1 2">TRM66268-LWL</strain>
    </source>
</reference>
<sequence length="53" mass="6001">MARIQILELPAEHDGEDFATPFAIVIDDCDNTRTLRVPAWPACLASLWPHRIN</sequence>
<proteinExistence type="predicted"/>
<comment type="caution">
    <text evidence="1">The sequence shown here is derived from an EMBL/GenBank/DDBJ whole genome shotgun (WGS) entry which is preliminary data.</text>
</comment>
<gene>
    <name evidence="1" type="ORF">H9Y04_44100</name>
</gene>
<protein>
    <submittedName>
        <fullName evidence="1">Uncharacterized protein</fullName>
    </submittedName>
</protein>